<protein>
    <submittedName>
        <fullName evidence="2">Uncharacterized protein</fullName>
    </submittedName>
</protein>
<keyword evidence="3" id="KW-1185">Reference proteome</keyword>
<evidence type="ECO:0000313" key="2">
    <source>
        <dbReference type="EMBL" id="SFE80691.1"/>
    </source>
</evidence>
<dbReference type="STRING" id="1045775.SAMN05216378_4139"/>
<evidence type="ECO:0000313" key="3">
    <source>
        <dbReference type="Proteomes" id="UP000198855"/>
    </source>
</evidence>
<keyword evidence="1" id="KW-1133">Transmembrane helix</keyword>
<organism evidence="2 3">
    <name type="scientific">Paenibacillus catalpae</name>
    <dbReference type="NCBI Taxonomy" id="1045775"/>
    <lineage>
        <taxon>Bacteria</taxon>
        <taxon>Bacillati</taxon>
        <taxon>Bacillota</taxon>
        <taxon>Bacilli</taxon>
        <taxon>Bacillales</taxon>
        <taxon>Paenibacillaceae</taxon>
        <taxon>Paenibacillus</taxon>
    </lineage>
</organism>
<reference evidence="3" key="1">
    <citation type="submission" date="2016-10" db="EMBL/GenBank/DDBJ databases">
        <authorList>
            <person name="Varghese N."/>
            <person name="Submissions S."/>
        </authorList>
    </citation>
    <scope>NUCLEOTIDE SEQUENCE [LARGE SCALE GENOMIC DNA]</scope>
    <source>
        <strain evidence="3">CGMCC 1.10784</strain>
    </source>
</reference>
<dbReference type="EMBL" id="FOMT01000004">
    <property type="protein sequence ID" value="SFE80691.1"/>
    <property type="molecule type" value="Genomic_DNA"/>
</dbReference>
<proteinExistence type="predicted"/>
<dbReference type="RefSeq" id="WP_091188318.1">
    <property type="nucleotide sequence ID" value="NZ_FOMT01000004.1"/>
</dbReference>
<sequence length="118" mass="13382">MRTTHSAGRLTLLLFLLGAFILFSMPTMMLGNFDASKSSRAHIEHSLPNSMKAVKRVTVSPASKLLLMAALLAVIYSWISYPRLFPQVKRVFLLPFLFLQRLKRLLMPLKLTTSYSIV</sequence>
<keyword evidence="1" id="KW-0812">Transmembrane</keyword>
<evidence type="ECO:0000256" key="1">
    <source>
        <dbReference type="SAM" id="Phobius"/>
    </source>
</evidence>
<dbReference type="AlphaFoldDB" id="A0A1I2DK59"/>
<accession>A0A1I2DK59</accession>
<feature type="transmembrane region" description="Helical" evidence="1">
    <location>
        <begin position="65"/>
        <end position="81"/>
    </location>
</feature>
<dbReference type="Proteomes" id="UP000198855">
    <property type="component" value="Unassembled WGS sequence"/>
</dbReference>
<name>A0A1I2DK59_9BACL</name>
<dbReference type="OrthoDB" id="2615626at2"/>
<gene>
    <name evidence="2" type="ORF">SAMN05216378_4139</name>
</gene>
<keyword evidence="1" id="KW-0472">Membrane</keyword>